<dbReference type="InterPro" id="IPR029044">
    <property type="entry name" value="Nucleotide-diphossugar_trans"/>
</dbReference>
<dbReference type="PANTHER" id="PTHR10859:SF91">
    <property type="entry name" value="DOLICHYL-PHOSPHATE BETA-GLUCOSYLTRANSFERASE"/>
    <property type="match status" value="1"/>
</dbReference>
<evidence type="ECO:0000259" key="1">
    <source>
        <dbReference type="Pfam" id="PF00535"/>
    </source>
</evidence>
<evidence type="ECO:0000313" key="2">
    <source>
        <dbReference type="EMBL" id="SFI92323.1"/>
    </source>
</evidence>
<keyword evidence="3" id="KW-1185">Reference proteome</keyword>
<dbReference type="Gene3D" id="3.90.550.10">
    <property type="entry name" value="Spore Coat Polysaccharide Biosynthesis Protein SpsA, Chain A"/>
    <property type="match status" value="1"/>
</dbReference>
<dbReference type="Pfam" id="PF00535">
    <property type="entry name" value="Glycos_transf_2"/>
    <property type="match status" value="1"/>
</dbReference>
<protein>
    <submittedName>
        <fullName evidence="2">Glycosyltransferase involved in cell wall bisynthesis</fullName>
    </submittedName>
</protein>
<dbReference type="GO" id="GO:0016740">
    <property type="term" value="F:transferase activity"/>
    <property type="evidence" value="ECO:0007669"/>
    <property type="project" value="UniProtKB-KW"/>
</dbReference>
<dbReference type="InterPro" id="IPR001173">
    <property type="entry name" value="Glyco_trans_2-like"/>
</dbReference>
<dbReference type="PANTHER" id="PTHR10859">
    <property type="entry name" value="GLYCOSYL TRANSFERASE"/>
    <property type="match status" value="1"/>
</dbReference>
<reference evidence="3" key="1">
    <citation type="submission" date="2016-10" db="EMBL/GenBank/DDBJ databases">
        <authorList>
            <person name="Varghese N."/>
            <person name="Submissions S."/>
        </authorList>
    </citation>
    <scope>NUCLEOTIDE SEQUENCE [LARGE SCALE GENOMIC DNA]</scope>
    <source>
        <strain evidence="3">DSM 22251</strain>
    </source>
</reference>
<feature type="domain" description="Glycosyltransferase 2-like" evidence="1">
    <location>
        <begin position="5"/>
        <end position="173"/>
    </location>
</feature>
<proteinExistence type="predicted"/>
<keyword evidence="2" id="KW-0808">Transferase</keyword>
<accession>A0A1I3M5T6</accession>
<dbReference type="GO" id="GO:0006487">
    <property type="term" value="P:protein N-linked glycosylation"/>
    <property type="evidence" value="ECO:0007669"/>
    <property type="project" value="TreeGrafter"/>
</dbReference>
<dbReference type="RefSeq" id="WP_089819809.1">
    <property type="nucleotide sequence ID" value="NZ_FORQ01000002.1"/>
</dbReference>
<name>A0A1I3M5T6_9FLAO</name>
<dbReference type="Proteomes" id="UP000242560">
    <property type="component" value="Unassembled WGS sequence"/>
</dbReference>
<gene>
    <name evidence="2" type="ORF">SAMN05421638_1546</name>
</gene>
<organism evidence="2 3">
    <name type="scientific">Kaistella treverensis</name>
    <dbReference type="NCBI Taxonomy" id="631455"/>
    <lineage>
        <taxon>Bacteria</taxon>
        <taxon>Pseudomonadati</taxon>
        <taxon>Bacteroidota</taxon>
        <taxon>Flavobacteriia</taxon>
        <taxon>Flavobacteriales</taxon>
        <taxon>Weeksellaceae</taxon>
        <taxon>Chryseobacterium group</taxon>
        <taxon>Kaistella</taxon>
    </lineage>
</organism>
<evidence type="ECO:0000313" key="3">
    <source>
        <dbReference type="Proteomes" id="UP000242560"/>
    </source>
</evidence>
<dbReference type="EMBL" id="FORQ01000002">
    <property type="protein sequence ID" value="SFI92323.1"/>
    <property type="molecule type" value="Genomic_DNA"/>
</dbReference>
<dbReference type="SUPFAM" id="SSF53448">
    <property type="entry name" value="Nucleotide-diphospho-sugar transferases"/>
    <property type="match status" value="1"/>
</dbReference>
<dbReference type="AlphaFoldDB" id="A0A1I3M5T6"/>
<sequence length="247" mass="28163">MKKAVIIPCYNESSRLPVDGYSAFLKGNNHCKIVFVNDGSTDDTLSILQRLQLNFPENVQIIDLPENGGKAAAVRAGMLASSDAGFEKLGYLDADLATSLEEWLAISNKISDEIVFAFGSRISKIDNFISRKKYRHYSGRVIATFISEALGIAVYDTQCGCKVFRADMVRALFEDKFISKWLFDVEIFFRLKNILGGPKMSQFCREIPLERWQDVEESKVKFTYFFKLWIDLFLIAKKYRNAENSIL</sequence>